<protein>
    <submittedName>
        <fullName evidence="1">Uncharacterized protein</fullName>
    </submittedName>
</protein>
<sequence>MKAFVVGISEMKGIAKKTGKPYAMCNINTLVPVENVSSDAFSKRGFGFEIVQIGATADCISQFANIRFPAHVELVTDMTQFAGRLVPIVVGVSEPVLKSA</sequence>
<dbReference type="EMBL" id="JAAOLX010000002">
    <property type="protein sequence ID" value="NHQ85300.1"/>
    <property type="molecule type" value="Genomic_DNA"/>
</dbReference>
<gene>
    <name evidence="1" type="ORF">HA050_04135</name>
</gene>
<dbReference type="Pfam" id="PF07459">
    <property type="entry name" value="CTX_RstB"/>
    <property type="match status" value="1"/>
</dbReference>
<comment type="caution">
    <text evidence="1">The sequence shown here is derived from an EMBL/GenBank/DDBJ whole genome shotgun (WGS) entry which is preliminary data.</text>
</comment>
<keyword evidence="2" id="KW-1185">Reference proteome</keyword>
<evidence type="ECO:0000313" key="2">
    <source>
        <dbReference type="Proteomes" id="UP000712570"/>
    </source>
</evidence>
<dbReference type="Proteomes" id="UP000712570">
    <property type="component" value="Unassembled WGS sequence"/>
</dbReference>
<evidence type="ECO:0000313" key="1">
    <source>
        <dbReference type="EMBL" id="NHQ85300.1"/>
    </source>
</evidence>
<accession>A0ABX0KMG4</accession>
<dbReference type="RefSeq" id="WP_166822463.1">
    <property type="nucleotide sequence ID" value="NZ_JAAOLX010000002.1"/>
</dbReference>
<proteinExistence type="predicted"/>
<organism evidence="1 2">
    <name type="scientific">Iodobacter violaceini</name>
    <dbReference type="NCBI Taxonomy" id="3044271"/>
    <lineage>
        <taxon>Bacteria</taxon>
        <taxon>Pseudomonadati</taxon>
        <taxon>Pseudomonadota</taxon>
        <taxon>Betaproteobacteria</taxon>
        <taxon>Neisseriales</taxon>
        <taxon>Chitinibacteraceae</taxon>
        <taxon>Iodobacter</taxon>
    </lineage>
</organism>
<reference evidence="1 2" key="1">
    <citation type="submission" date="2020-03" db="EMBL/GenBank/DDBJ databases">
        <title>Draft genome sequence of environmentally isolated violet-colored cultures.</title>
        <authorList>
            <person name="Wilson H.S."/>
        </authorList>
    </citation>
    <scope>NUCLEOTIDE SEQUENCE [LARGE SCALE GENOMIC DNA]</scope>
    <source>
        <strain evidence="1 2">HSC-16F04</strain>
    </source>
</reference>
<name>A0ABX0KMG4_9NEIS</name>
<dbReference type="InterPro" id="IPR010008">
    <property type="entry name" value="Vibrio_Phage_CTX_RstB"/>
</dbReference>